<protein>
    <recommendedName>
        <fullName evidence="2">PE-PPE domain-containing protein</fullName>
    </recommendedName>
</protein>
<accession>A0A1E3RJG4</accession>
<proteinExistence type="predicted"/>
<feature type="compositionally biased region" description="Polar residues" evidence="1">
    <location>
        <begin position="365"/>
        <end position="374"/>
    </location>
</feature>
<dbReference type="AlphaFoldDB" id="A0A1E3RJG4"/>
<dbReference type="SUPFAM" id="SSF53474">
    <property type="entry name" value="alpha/beta-Hydrolases"/>
    <property type="match status" value="1"/>
</dbReference>
<dbReference type="InterPro" id="IPR029058">
    <property type="entry name" value="AB_hydrolase_fold"/>
</dbReference>
<dbReference type="EMBL" id="MIHA01000007">
    <property type="protein sequence ID" value="ODQ90003.1"/>
    <property type="molecule type" value="Genomic_DNA"/>
</dbReference>
<dbReference type="InterPro" id="IPR013228">
    <property type="entry name" value="PE-PPE_C"/>
</dbReference>
<feature type="domain" description="PE-PPE" evidence="2">
    <location>
        <begin position="86"/>
        <end position="293"/>
    </location>
</feature>
<evidence type="ECO:0000259" key="2">
    <source>
        <dbReference type="Pfam" id="PF08237"/>
    </source>
</evidence>
<dbReference type="Gene3D" id="3.40.50.1820">
    <property type="entry name" value="alpha/beta hydrolase"/>
    <property type="match status" value="1"/>
</dbReference>
<dbReference type="Proteomes" id="UP000094053">
    <property type="component" value="Unassembled WGS sequence"/>
</dbReference>
<dbReference type="Pfam" id="PF08237">
    <property type="entry name" value="PE-PPE"/>
    <property type="match status" value="1"/>
</dbReference>
<feature type="region of interest" description="Disordered" evidence="1">
    <location>
        <begin position="365"/>
        <end position="469"/>
    </location>
</feature>
<reference evidence="4" key="1">
    <citation type="submission" date="2016-09" db="EMBL/GenBank/DDBJ databases">
        <authorList>
            <person name="Greninger A.L."/>
            <person name="Jerome K.R."/>
            <person name="Mcnair B."/>
            <person name="Wallis C."/>
            <person name="Fang F."/>
        </authorList>
    </citation>
    <scope>NUCLEOTIDE SEQUENCE [LARGE SCALE GENOMIC DNA]</scope>
    <source>
        <strain evidence="4">M6</strain>
    </source>
</reference>
<feature type="compositionally biased region" description="Low complexity" evidence="1">
    <location>
        <begin position="452"/>
        <end position="463"/>
    </location>
</feature>
<evidence type="ECO:0000313" key="4">
    <source>
        <dbReference type="Proteomes" id="UP000094053"/>
    </source>
</evidence>
<name>A0A1E3RJG4_MYCFV</name>
<keyword evidence="4" id="KW-1185">Reference proteome</keyword>
<sequence length="469" mass="49809">MALAADATALVMCGTTCPEPDQSWIESVGNQFVGPTHPGADIDYVAVRTPEEYWPITGLFRVIGTAVGDRQMWRPGGPGWPDVPWWKLTGLFDLTIDQSLEAGVADLEDAMAEHSDDPLIIYGYSQSAAIAMIEKRKLAQQYPAGTTAPNIRFVIGGDTNLPNGGLNSRFAGLYIPILDLTFNGPEPTDTQFPADVITIQYDGAADFPLYPLNLVATLNALLGFVYLHSNPFDVTLAPDPSTALQGTHGDSTYYFFETEDLPLFAPLRDLGVPEALIDIVEPLFRVLVELGYDRSISPWEFTPARLFPSIDPVTVAVDLVEAVGEGIENAAAIFTPPPPPVPAPAVTSADEQVADGEAVALVTHSSPTLTQPQREVSPEEPAQEASTAALGAAETSEPPATIEADDETSTSSELSDTRRPAPAVDDDQSAVESSRAQEDQPADGTPDESAAKADAAPAASTDESTSDSE</sequence>
<organism evidence="3 4">
    <name type="scientific">Mycolicibacterium flavescens</name>
    <name type="common">Mycobacterium flavescens</name>
    <dbReference type="NCBI Taxonomy" id="1776"/>
    <lineage>
        <taxon>Bacteria</taxon>
        <taxon>Bacillati</taxon>
        <taxon>Actinomycetota</taxon>
        <taxon>Actinomycetes</taxon>
        <taxon>Mycobacteriales</taxon>
        <taxon>Mycobacteriaceae</taxon>
        <taxon>Mycolicibacterium</taxon>
    </lineage>
</organism>
<gene>
    <name evidence="3" type="ORF">BHQ18_11110</name>
</gene>
<dbReference type="STRING" id="1776.BHQ18_11110"/>
<evidence type="ECO:0000313" key="3">
    <source>
        <dbReference type="EMBL" id="ODQ90003.1"/>
    </source>
</evidence>
<evidence type="ECO:0000256" key="1">
    <source>
        <dbReference type="SAM" id="MobiDB-lite"/>
    </source>
</evidence>
<comment type="caution">
    <text evidence="3">The sequence shown here is derived from an EMBL/GenBank/DDBJ whole genome shotgun (WGS) entry which is preliminary data.</text>
</comment>